<name>A0A430A525_9ENTE</name>
<evidence type="ECO:0000256" key="3">
    <source>
        <dbReference type="ARBA" id="ARBA00022741"/>
    </source>
</evidence>
<dbReference type="GeneID" id="63146513"/>
<comment type="caution">
    <text evidence="8">The sequence shown here is derived from an EMBL/GenBank/DDBJ whole genome shotgun (WGS) entry which is preliminary data.</text>
</comment>
<keyword evidence="4" id="KW-0378">Hydrolase</keyword>
<dbReference type="InterPro" id="IPR051094">
    <property type="entry name" value="Diverse_Catalytic_Enzymes"/>
</dbReference>
<dbReference type="Pfam" id="PF01966">
    <property type="entry name" value="HD"/>
    <property type="match status" value="1"/>
</dbReference>
<dbReference type="GO" id="GO:0046872">
    <property type="term" value="F:metal ion binding"/>
    <property type="evidence" value="ECO:0007669"/>
    <property type="project" value="UniProtKB-KW"/>
</dbReference>
<evidence type="ECO:0000313" key="8">
    <source>
        <dbReference type="EMBL" id="RSU01913.1"/>
    </source>
</evidence>
<dbReference type="OrthoDB" id="9782134at2"/>
<keyword evidence="9" id="KW-1185">Reference proteome</keyword>
<accession>A0A430A525</accession>
<dbReference type="AlphaFoldDB" id="A0A430A525"/>
<dbReference type="EMBL" id="NGJX01000006">
    <property type="protein sequence ID" value="RSU01913.1"/>
    <property type="molecule type" value="Genomic_DNA"/>
</dbReference>
<proteinExistence type="predicted"/>
<evidence type="ECO:0000313" key="9">
    <source>
        <dbReference type="Proteomes" id="UP000288197"/>
    </source>
</evidence>
<evidence type="ECO:0000256" key="5">
    <source>
        <dbReference type="ARBA" id="ARBA00023004"/>
    </source>
</evidence>
<dbReference type="Gene3D" id="1.10.3210.10">
    <property type="entry name" value="Hypothetical protein af1432"/>
    <property type="match status" value="1"/>
</dbReference>
<reference evidence="8 9" key="1">
    <citation type="submission" date="2017-05" db="EMBL/GenBank/DDBJ databases">
        <title>Vagococcus spp. assemblies.</title>
        <authorList>
            <person name="Gulvik C.A."/>
        </authorList>
    </citation>
    <scope>NUCLEOTIDE SEQUENCE [LARGE SCALE GENOMIC DNA]</scope>
    <source>
        <strain evidence="8 9">NCFB 2497</strain>
    </source>
</reference>
<evidence type="ECO:0000256" key="1">
    <source>
        <dbReference type="ARBA" id="ARBA00012506"/>
    </source>
</evidence>
<gene>
    <name evidence="8" type="ORF">CBF32_07570</name>
</gene>
<dbReference type="NCBIfam" id="TIGR00488">
    <property type="entry name" value="bis(5'-nucleosyl)-tetraphosphatase (symmetrical) YqeK"/>
    <property type="match status" value="1"/>
</dbReference>
<keyword evidence="2" id="KW-0479">Metal-binding</keyword>
<dbReference type="RefSeq" id="WP_114289763.1">
    <property type="nucleotide sequence ID" value="NZ_CP081470.1"/>
</dbReference>
<dbReference type="EC" id="3.6.1.41" evidence="1"/>
<dbReference type="GO" id="GO:0008803">
    <property type="term" value="F:bis(5'-nucleosyl)-tetraphosphatase (symmetrical) activity"/>
    <property type="evidence" value="ECO:0007669"/>
    <property type="project" value="UniProtKB-EC"/>
</dbReference>
<organism evidence="8 9">
    <name type="scientific">Vagococcus fluvialis</name>
    <dbReference type="NCBI Taxonomy" id="2738"/>
    <lineage>
        <taxon>Bacteria</taxon>
        <taxon>Bacillati</taxon>
        <taxon>Bacillota</taxon>
        <taxon>Bacilli</taxon>
        <taxon>Lactobacillales</taxon>
        <taxon>Enterococcaceae</taxon>
        <taxon>Vagococcus</taxon>
    </lineage>
</organism>
<feature type="domain" description="HD/PDEase" evidence="7">
    <location>
        <begin position="23"/>
        <end position="150"/>
    </location>
</feature>
<keyword evidence="3" id="KW-0547">Nucleotide-binding</keyword>
<dbReference type="CDD" id="cd00077">
    <property type="entry name" value="HDc"/>
    <property type="match status" value="1"/>
</dbReference>
<evidence type="ECO:0000256" key="6">
    <source>
        <dbReference type="ARBA" id="ARBA00049417"/>
    </source>
</evidence>
<sequence length="195" mass="22451">MTYSTTYITYSREELIEKVSSQMSKRRFEHVLRVEKKACFLANLYQVDVEKASIAALTHDYAKERPDEEMISLIKAHNFNQELLEYGNAIWHGVVGAHLVKEELEITDKDILEAIELHTTGAAKMSELAKVIYVADYIEDGRNFNGVEEARKLAEENLDKAVAFETKHTLLYLIGKGFKVYPKTIETYNRWVAQN</sequence>
<dbReference type="SUPFAM" id="SSF109604">
    <property type="entry name" value="HD-domain/PDEase-like"/>
    <property type="match status" value="1"/>
</dbReference>
<evidence type="ECO:0000259" key="7">
    <source>
        <dbReference type="SMART" id="SM00471"/>
    </source>
</evidence>
<dbReference type="InterPro" id="IPR005249">
    <property type="entry name" value="YqeK"/>
</dbReference>
<dbReference type="PANTHER" id="PTHR35795:SF1">
    <property type="entry name" value="BIS(5'-NUCLEOSYL)-TETRAPHOSPHATASE, SYMMETRICAL"/>
    <property type="match status" value="1"/>
</dbReference>
<dbReference type="SMART" id="SM00471">
    <property type="entry name" value="HDc"/>
    <property type="match status" value="1"/>
</dbReference>
<dbReference type="InterPro" id="IPR006674">
    <property type="entry name" value="HD_domain"/>
</dbReference>
<evidence type="ECO:0000256" key="2">
    <source>
        <dbReference type="ARBA" id="ARBA00022723"/>
    </source>
</evidence>
<dbReference type="GO" id="GO:0000166">
    <property type="term" value="F:nucleotide binding"/>
    <property type="evidence" value="ECO:0007669"/>
    <property type="project" value="UniProtKB-KW"/>
</dbReference>
<protein>
    <recommendedName>
        <fullName evidence="1">bis(5'-nucleosyl)-tetraphosphatase (symmetrical)</fullName>
        <ecNumber evidence="1">3.6.1.41</ecNumber>
    </recommendedName>
</protein>
<keyword evidence="5" id="KW-0408">Iron</keyword>
<evidence type="ECO:0000256" key="4">
    <source>
        <dbReference type="ARBA" id="ARBA00022801"/>
    </source>
</evidence>
<dbReference type="Proteomes" id="UP000288197">
    <property type="component" value="Unassembled WGS sequence"/>
</dbReference>
<dbReference type="PANTHER" id="PTHR35795">
    <property type="entry name" value="SLR1885 PROTEIN"/>
    <property type="match status" value="1"/>
</dbReference>
<comment type="catalytic activity">
    <reaction evidence="6">
        <text>P(1),P(4)-bis(5'-adenosyl) tetraphosphate + H2O = 2 ADP + 2 H(+)</text>
        <dbReference type="Rhea" id="RHEA:24252"/>
        <dbReference type="ChEBI" id="CHEBI:15377"/>
        <dbReference type="ChEBI" id="CHEBI:15378"/>
        <dbReference type="ChEBI" id="CHEBI:58141"/>
        <dbReference type="ChEBI" id="CHEBI:456216"/>
        <dbReference type="EC" id="3.6.1.41"/>
    </reaction>
</comment>
<dbReference type="InterPro" id="IPR003607">
    <property type="entry name" value="HD/PDEase_dom"/>
</dbReference>